<feature type="domain" description="Metallo-beta-lactamase" evidence="4">
    <location>
        <begin position="21"/>
        <end position="80"/>
    </location>
</feature>
<evidence type="ECO:0000259" key="4">
    <source>
        <dbReference type="Pfam" id="PF00753"/>
    </source>
</evidence>
<comment type="catalytic activity">
    <reaction evidence="3">
        <text>3',5'-cyclic UMP + H2O = UMP + H(+)</text>
        <dbReference type="Rhea" id="RHEA:70575"/>
        <dbReference type="ChEBI" id="CHEBI:15377"/>
        <dbReference type="ChEBI" id="CHEBI:15378"/>
        <dbReference type="ChEBI" id="CHEBI:57865"/>
        <dbReference type="ChEBI" id="CHEBI:184387"/>
    </reaction>
    <physiologicalReaction direction="left-to-right" evidence="3">
        <dbReference type="Rhea" id="RHEA:70576"/>
    </physiologicalReaction>
</comment>
<dbReference type="PATRIC" id="fig|47500.12.peg.547"/>
<evidence type="ECO:0000313" key="6">
    <source>
        <dbReference type="EMBL" id="SDJ36862.1"/>
    </source>
</evidence>
<evidence type="ECO:0000256" key="3">
    <source>
        <dbReference type="ARBA" id="ARBA00048505"/>
    </source>
</evidence>
<dbReference type="SUPFAM" id="SSF56281">
    <property type="entry name" value="Metallo-hydrolase/oxidoreductase"/>
    <property type="match status" value="1"/>
</dbReference>
<dbReference type="PANTHER" id="PTHR13754:SF18">
    <property type="entry name" value="7,8-DIHYDROPTERIN-6-METHYL-4-(BETA-D-RIBOFURANOSYL)-AMINOBENZENE-5'-PHOSPHATE SYNTHASE"/>
    <property type="match status" value="1"/>
</dbReference>
<sequence length="279" mass="31553">MKLSILVDNNTYIDRYFLGEPALSFFIEEGDKRILFDTGYSDVFIKNAEKMRIDLRDLDFVALSHGHVDHTWGLTHLIRLHMEAKTEKMIHNTPTVIGHPLVFESKIFDSVGEIGSILSHEKLNRHFPICLSQGPIWLTDRLVFLGEVKRIFDFEGKDSIGKVVTKLGEVDDFIQDDTALVYKSSEGLVIIVGCAHSGICNIIEYAKEVCKEERIVDIIGGFHLLNPSKEQLEKTVQYIKELKPDNLHACHCTDFHSKAALSTVANIKEVGVGLKLEYL</sequence>
<dbReference type="EMBL" id="FNED01000016">
    <property type="protein sequence ID" value="SDJ36862.1"/>
    <property type="molecule type" value="Genomic_DNA"/>
</dbReference>
<name>A0A0D1V430_ANEMI</name>
<dbReference type="STRING" id="47500.AF333_21525"/>
<dbReference type="CDD" id="cd07713">
    <property type="entry name" value="DHPS-like_MBL-fold"/>
    <property type="match status" value="1"/>
</dbReference>
<organism evidence="5 7">
    <name type="scientific">Aneurinibacillus migulanus</name>
    <name type="common">Bacillus migulanus</name>
    <dbReference type="NCBI Taxonomy" id="47500"/>
    <lineage>
        <taxon>Bacteria</taxon>
        <taxon>Bacillati</taxon>
        <taxon>Bacillota</taxon>
        <taxon>Bacilli</taxon>
        <taxon>Bacillales</taxon>
        <taxon>Paenibacillaceae</taxon>
        <taxon>Aneurinibacillus group</taxon>
        <taxon>Aneurinibacillus</taxon>
    </lineage>
</organism>
<dbReference type="Pfam" id="PF00753">
    <property type="entry name" value="Lactamase_B"/>
    <property type="match status" value="1"/>
</dbReference>
<comment type="catalytic activity">
    <reaction evidence="1">
        <text>3',5'-cyclic CMP + H2O = CMP + H(+)</text>
        <dbReference type="Rhea" id="RHEA:72675"/>
        <dbReference type="ChEBI" id="CHEBI:15377"/>
        <dbReference type="ChEBI" id="CHEBI:15378"/>
        <dbReference type="ChEBI" id="CHEBI:58003"/>
        <dbReference type="ChEBI" id="CHEBI:60377"/>
    </reaction>
    <physiologicalReaction direction="left-to-right" evidence="1">
        <dbReference type="Rhea" id="RHEA:72676"/>
    </physiologicalReaction>
</comment>
<evidence type="ECO:0000256" key="1">
    <source>
        <dbReference type="ARBA" id="ARBA00034221"/>
    </source>
</evidence>
<comment type="function">
    <text evidence="2">Counteracts the endogenous Pycsar antiviral defense system. Phosphodiesterase that enables metal-dependent hydrolysis of host cyclic nucleotide Pycsar defense signals such as cCMP and cUMP.</text>
</comment>
<proteinExistence type="predicted"/>
<dbReference type="PANTHER" id="PTHR13754">
    <property type="entry name" value="METALLO-BETA-LACTAMASE SUPERFAMILY PROTEIN"/>
    <property type="match status" value="1"/>
</dbReference>
<dbReference type="Proteomes" id="UP000037269">
    <property type="component" value="Unassembled WGS sequence"/>
</dbReference>
<dbReference type="GeneID" id="42307721"/>
<accession>A0A0D1V430</accession>
<evidence type="ECO:0000256" key="2">
    <source>
        <dbReference type="ARBA" id="ARBA00034301"/>
    </source>
</evidence>
<protein>
    <submittedName>
        <fullName evidence="6">7,8-dihydropterin-6-yl-methyl-4-(Beta-D-ribofuranosyl)aminobenzene 5'-phosphate synthase</fullName>
    </submittedName>
    <submittedName>
        <fullName evidence="5">Beta-lactamase</fullName>
    </submittedName>
</protein>
<dbReference type="OrthoDB" id="9803916at2"/>
<dbReference type="Gene3D" id="3.60.15.10">
    <property type="entry name" value="Ribonuclease Z/Hydroxyacylglutathione hydrolase-like"/>
    <property type="match status" value="1"/>
</dbReference>
<dbReference type="InterPro" id="IPR036866">
    <property type="entry name" value="RibonucZ/Hydroxyglut_hydro"/>
</dbReference>
<evidence type="ECO:0000313" key="5">
    <source>
        <dbReference type="EMBL" id="KON97640.1"/>
    </source>
</evidence>
<evidence type="ECO:0000313" key="8">
    <source>
        <dbReference type="Proteomes" id="UP000182836"/>
    </source>
</evidence>
<keyword evidence="7" id="KW-1185">Reference proteome</keyword>
<dbReference type="Proteomes" id="UP000182836">
    <property type="component" value="Unassembled WGS sequence"/>
</dbReference>
<reference evidence="6 8" key="2">
    <citation type="submission" date="2016-10" db="EMBL/GenBank/DDBJ databases">
        <authorList>
            <person name="de Groot N.N."/>
        </authorList>
    </citation>
    <scope>NUCLEOTIDE SEQUENCE [LARGE SCALE GENOMIC DNA]</scope>
    <source>
        <strain evidence="6 8">DSM 2895</strain>
    </source>
</reference>
<gene>
    <name evidence="5" type="ORF">AF333_21525</name>
    <name evidence="6" type="ORF">SAMN04487909_11698</name>
</gene>
<dbReference type="GO" id="GO:0016740">
    <property type="term" value="F:transferase activity"/>
    <property type="evidence" value="ECO:0007669"/>
    <property type="project" value="TreeGrafter"/>
</dbReference>
<dbReference type="InterPro" id="IPR041712">
    <property type="entry name" value="DHPS-like_MBL-fold"/>
</dbReference>
<evidence type="ECO:0000313" key="7">
    <source>
        <dbReference type="Proteomes" id="UP000037269"/>
    </source>
</evidence>
<dbReference type="InterPro" id="IPR052926">
    <property type="entry name" value="Metallo-beta-lactamase_dom"/>
</dbReference>
<dbReference type="EMBL" id="LGUG01000004">
    <property type="protein sequence ID" value="KON97640.1"/>
    <property type="molecule type" value="Genomic_DNA"/>
</dbReference>
<reference evidence="5 7" key="1">
    <citation type="submission" date="2015-07" db="EMBL/GenBank/DDBJ databases">
        <title>Fjat-14205 dsm 2895.</title>
        <authorList>
            <person name="Liu B."/>
            <person name="Wang J."/>
            <person name="Zhu Y."/>
            <person name="Liu G."/>
            <person name="Chen Q."/>
            <person name="Chen Z."/>
            <person name="Lan J."/>
            <person name="Che J."/>
            <person name="Ge C."/>
            <person name="Shi H."/>
            <person name="Pan Z."/>
            <person name="Liu X."/>
        </authorList>
    </citation>
    <scope>NUCLEOTIDE SEQUENCE [LARGE SCALE GENOMIC DNA]</scope>
    <source>
        <strain evidence="5 7">DSM 2895</strain>
    </source>
</reference>
<dbReference type="RefSeq" id="WP_043066823.1">
    <property type="nucleotide sequence ID" value="NZ_BJOA01000209.1"/>
</dbReference>
<dbReference type="InterPro" id="IPR001279">
    <property type="entry name" value="Metallo-B-lactamas"/>
</dbReference>
<dbReference type="AlphaFoldDB" id="A0A0D1V430"/>